<dbReference type="InterPro" id="IPR020987">
    <property type="entry name" value="Centromere_Cenp-M"/>
</dbReference>
<dbReference type="AlphaFoldDB" id="A0A2Y9EDV7"/>
<evidence type="ECO:0000256" key="2">
    <source>
        <dbReference type="ARBA" id="ARBA00004496"/>
    </source>
</evidence>
<keyword evidence="6" id="KW-0963">Cytoplasm</keyword>
<dbReference type="Proteomes" id="UP000248484">
    <property type="component" value="Chromosome 6"/>
</dbReference>
<dbReference type="STRING" id="9755.ENSPCTP00005018214"/>
<organism evidence="12 13">
    <name type="scientific">Physeter macrocephalus</name>
    <name type="common">Sperm whale</name>
    <name type="synonym">Physeter catodon</name>
    <dbReference type="NCBI Taxonomy" id="9755"/>
    <lineage>
        <taxon>Eukaryota</taxon>
        <taxon>Metazoa</taxon>
        <taxon>Chordata</taxon>
        <taxon>Craniata</taxon>
        <taxon>Vertebrata</taxon>
        <taxon>Euteleostomi</taxon>
        <taxon>Mammalia</taxon>
        <taxon>Eutheria</taxon>
        <taxon>Laurasiatheria</taxon>
        <taxon>Artiodactyla</taxon>
        <taxon>Whippomorpha</taxon>
        <taxon>Cetacea</taxon>
        <taxon>Odontoceti</taxon>
        <taxon>Physeteridae</taxon>
        <taxon>Physeter</taxon>
    </lineage>
</organism>
<dbReference type="GO" id="GO:0005634">
    <property type="term" value="C:nucleus"/>
    <property type="evidence" value="ECO:0007669"/>
    <property type="project" value="UniProtKB-SubCell"/>
</dbReference>
<evidence type="ECO:0000256" key="11">
    <source>
        <dbReference type="ARBA" id="ARBA00062961"/>
    </source>
</evidence>
<reference evidence="13" key="1">
    <citation type="submission" date="2025-08" db="UniProtKB">
        <authorList>
            <consortium name="RefSeq"/>
        </authorList>
    </citation>
    <scope>IDENTIFICATION</scope>
    <source>
        <tissue evidence="13">Muscle</tissue>
    </source>
</reference>
<dbReference type="KEGG" id="pcad:102975201"/>
<evidence type="ECO:0000256" key="3">
    <source>
        <dbReference type="ARBA" id="ARBA00004629"/>
    </source>
</evidence>
<protein>
    <recommendedName>
        <fullName evidence="4">Centromere protein M</fullName>
    </recommendedName>
</protein>
<keyword evidence="5" id="KW-0158">Chromosome</keyword>
<sequence length="180" mass="19866">MSVLRPLDKLPGLNTATILLVGTEDDLLQQLADAMLKEDCTSELKVHLAKSLPLPASVDRPRIDLIVFVVNLHSRHSLRNVEESLHHVDATFFLGKVSFLATGAGRESHCSIHRNTVVKLAHTYRSPLLFCDLEIEDFRATMAQRLVRTLQICAGHVPGVSALTLLSLLQSSENPSLEDL</sequence>
<evidence type="ECO:0000256" key="6">
    <source>
        <dbReference type="ARBA" id="ARBA00022490"/>
    </source>
</evidence>
<dbReference type="PANTHER" id="PTHR34436:SF1">
    <property type="entry name" value="CENTROMERE PROTEIN M"/>
    <property type="match status" value="1"/>
</dbReference>
<dbReference type="OrthoDB" id="2386686at2759"/>
<evidence type="ECO:0000313" key="12">
    <source>
        <dbReference type="Proteomes" id="UP000248484"/>
    </source>
</evidence>
<keyword evidence="12" id="KW-1185">Reference proteome</keyword>
<dbReference type="Pfam" id="PF11111">
    <property type="entry name" value="CENP-M"/>
    <property type="match status" value="1"/>
</dbReference>
<keyword evidence="8" id="KW-0539">Nucleus</keyword>
<gene>
    <name evidence="13" type="primary">LOC102975201</name>
</gene>
<dbReference type="RefSeq" id="XP_007099948.1">
    <property type="nucleotide sequence ID" value="XM_007099886.3"/>
</dbReference>
<comment type="subcellular location">
    <subcellularLocation>
        <location evidence="3">Chromosome</location>
        <location evidence="3">Centromere</location>
        <location evidence="3">Kinetochore</location>
    </subcellularLocation>
    <subcellularLocation>
        <location evidence="2">Cytoplasm</location>
    </subcellularLocation>
    <subcellularLocation>
        <location evidence="1">Nucleus</location>
    </subcellularLocation>
</comment>
<dbReference type="GO" id="GO:0000939">
    <property type="term" value="C:inner kinetochore"/>
    <property type="evidence" value="ECO:0007669"/>
    <property type="project" value="Ensembl"/>
</dbReference>
<evidence type="ECO:0000256" key="4">
    <source>
        <dbReference type="ARBA" id="ARBA00016382"/>
    </source>
</evidence>
<dbReference type="Gene3D" id="3.40.50.300">
    <property type="entry name" value="P-loop containing nucleotide triphosphate hydrolases"/>
    <property type="match status" value="1"/>
</dbReference>
<evidence type="ECO:0000256" key="5">
    <source>
        <dbReference type="ARBA" id="ARBA00022454"/>
    </source>
</evidence>
<dbReference type="PANTHER" id="PTHR34436">
    <property type="entry name" value="CENTROMERE PROTEIN M"/>
    <property type="match status" value="1"/>
</dbReference>
<proteinExistence type="predicted"/>
<comment type="subunit">
    <text evidence="11">Component of the CENPA-NAC complex, at least composed of CENPA, CENPC, CENPH, CENPM, CENPN, CENPT and CENPU. The CENPA-NAC complex interacts with the CENPA-CAD complex, composed of CENPI, CENPK, CENPL, CENPO, CENPP, CENPQ, CENPR and CENPS.</text>
</comment>
<keyword evidence="9" id="KW-0137">Centromere</keyword>
<evidence type="ECO:0000256" key="9">
    <source>
        <dbReference type="ARBA" id="ARBA00023328"/>
    </source>
</evidence>
<evidence type="ECO:0000256" key="1">
    <source>
        <dbReference type="ARBA" id="ARBA00004123"/>
    </source>
</evidence>
<keyword evidence="7" id="KW-0995">Kinetochore</keyword>
<evidence type="ECO:0000256" key="7">
    <source>
        <dbReference type="ARBA" id="ARBA00022838"/>
    </source>
</evidence>
<dbReference type="GeneID" id="102975201"/>
<dbReference type="InterPro" id="IPR027417">
    <property type="entry name" value="P-loop_NTPase"/>
</dbReference>
<evidence type="ECO:0000256" key="10">
    <source>
        <dbReference type="ARBA" id="ARBA00053608"/>
    </source>
</evidence>
<evidence type="ECO:0000313" key="13">
    <source>
        <dbReference type="RefSeq" id="XP_007099948.1"/>
    </source>
</evidence>
<accession>A0A2Y9EDV7</accession>
<comment type="function">
    <text evidence="10">Component of the CENPA-NAC (nucleosome-associated) complex, a complex that plays a central role in assembly of kinetochore proteins, mitotic progression and chromosome segregation. The CENPA-NAC complex recruits the CENPA-CAD (nucleosome distal) complex and may be involved in incorporation of newly synthesized CENPA into centromeres.</text>
</comment>
<dbReference type="GO" id="GO:0005737">
    <property type="term" value="C:cytoplasm"/>
    <property type="evidence" value="ECO:0007669"/>
    <property type="project" value="UniProtKB-SubCell"/>
</dbReference>
<dbReference type="FunFam" id="3.40.50.300:FF:001481">
    <property type="entry name" value="Centromere protein M"/>
    <property type="match status" value="1"/>
</dbReference>
<name>A0A2Y9EDV7_PHYMC</name>
<evidence type="ECO:0000256" key="8">
    <source>
        <dbReference type="ARBA" id="ARBA00023242"/>
    </source>
</evidence>